<dbReference type="RefSeq" id="WP_076451470.1">
    <property type="nucleotide sequence ID" value="NZ_FTOJ01000004.1"/>
</dbReference>
<dbReference type="InterPro" id="IPR000531">
    <property type="entry name" value="Beta-barrel_TonB"/>
</dbReference>
<dbReference type="Pfam" id="PF00593">
    <property type="entry name" value="TonB_dep_Rec_b-barrel"/>
    <property type="match status" value="1"/>
</dbReference>
<dbReference type="Proteomes" id="UP000186246">
    <property type="component" value="Unassembled WGS sequence"/>
</dbReference>
<keyword evidence="4 8" id="KW-0812">Transmembrane</keyword>
<dbReference type="EMBL" id="FTOJ01000004">
    <property type="protein sequence ID" value="SIS82213.1"/>
    <property type="molecule type" value="Genomic_DNA"/>
</dbReference>
<keyword evidence="7 8" id="KW-0998">Cell outer membrane</keyword>
<dbReference type="Proteomes" id="UP000238314">
    <property type="component" value="Unassembled WGS sequence"/>
</dbReference>
<feature type="domain" description="TonB-dependent receptor-like beta-barrel" evidence="11">
    <location>
        <begin position="349"/>
        <end position="767"/>
    </location>
</feature>
<evidence type="ECO:0000256" key="5">
    <source>
        <dbReference type="ARBA" id="ARBA00023077"/>
    </source>
</evidence>
<dbReference type="GO" id="GO:0009279">
    <property type="term" value="C:cell outer membrane"/>
    <property type="evidence" value="ECO:0007669"/>
    <property type="project" value="UniProtKB-SubCell"/>
</dbReference>
<dbReference type="NCBIfam" id="TIGR04056">
    <property type="entry name" value="OMP_RagA_SusC"/>
    <property type="match status" value="1"/>
</dbReference>
<evidence type="ECO:0000256" key="1">
    <source>
        <dbReference type="ARBA" id="ARBA00004571"/>
    </source>
</evidence>
<keyword evidence="2 8" id="KW-0813">Transport</keyword>
<dbReference type="InterPro" id="IPR037066">
    <property type="entry name" value="Plug_dom_sf"/>
</dbReference>
<dbReference type="EMBL" id="MUGO01000001">
    <property type="protein sequence ID" value="PQA98203.1"/>
    <property type="molecule type" value="Genomic_DNA"/>
</dbReference>
<dbReference type="PROSITE" id="PS52016">
    <property type="entry name" value="TONB_DEPENDENT_REC_3"/>
    <property type="match status" value="1"/>
</dbReference>
<dbReference type="Gene3D" id="2.170.130.10">
    <property type="entry name" value="TonB-dependent receptor, plug domain"/>
    <property type="match status" value="1"/>
</dbReference>
<evidence type="ECO:0000256" key="10">
    <source>
        <dbReference type="SAM" id="SignalP"/>
    </source>
</evidence>
<accession>A0A1N7M866</accession>
<evidence type="ECO:0000256" key="8">
    <source>
        <dbReference type="PROSITE-ProRule" id="PRU01360"/>
    </source>
</evidence>
<dbReference type="Pfam" id="PF07715">
    <property type="entry name" value="Plug"/>
    <property type="match status" value="1"/>
</dbReference>
<keyword evidence="6 8" id="KW-0472">Membrane</keyword>
<dbReference type="InterPro" id="IPR012910">
    <property type="entry name" value="Plug_dom"/>
</dbReference>
<name>A0A1N7M866_9FLAO</name>
<dbReference type="STRING" id="551459.SAMN05421796_10451"/>
<dbReference type="InterPro" id="IPR036942">
    <property type="entry name" value="Beta-barrel_TonB_sf"/>
</dbReference>
<evidence type="ECO:0000313" key="13">
    <source>
        <dbReference type="EMBL" id="PQA98203.1"/>
    </source>
</evidence>
<evidence type="ECO:0000256" key="9">
    <source>
        <dbReference type="RuleBase" id="RU003357"/>
    </source>
</evidence>
<evidence type="ECO:0000259" key="12">
    <source>
        <dbReference type="Pfam" id="PF07715"/>
    </source>
</evidence>
<feature type="domain" description="TonB-dependent receptor plug" evidence="12">
    <location>
        <begin position="54"/>
        <end position="160"/>
    </location>
</feature>
<dbReference type="Gene3D" id="2.40.170.20">
    <property type="entry name" value="TonB-dependent receptor, beta-barrel domain"/>
    <property type="match status" value="1"/>
</dbReference>
<evidence type="ECO:0000256" key="6">
    <source>
        <dbReference type="ARBA" id="ARBA00023136"/>
    </source>
</evidence>
<reference evidence="13 16" key="1">
    <citation type="submission" date="2016-11" db="EMBL/GenBank/DDBJ databases">
        <title>Whole genomes of Flavobacteriaceae.</title>
        <authorList>
            <person name="Stine C."/>
            <person name="Li C."/>
            <person name="Tadesse D."/>
        </authorList>
    </citation>
    <scope>NUCLEOTIDE SEQUENCE [LARGE SCALE GENOMIC DNA]</scope>
    <source>
        <strain evidence="13 16">DSM 21068</strain>
    </source>
</reference>
<organism evidence="14 15">
    <name type="scientific">Chryseobacterium piscicola</name>
    <dbReference type="NCBI Taxonomy" id="551459"/>
    <lineage>
        <taxon>Bacteria</taxon>
        <taxon>Pseudomonadati</taxon>
        <taxon>Bacteroidota</taxon>
        <taxon>Flavobacteriia</taxon>
        <taxon>Flavobacteriales</taxon>
        <taxon>Weeksellaceae</taxon>
        <taxon>Chryseobacterium group</taxon>
        <taxon>Chryseobacterium</taxon>
    </lineage>
</organism>
<dbReference type="AlphaFoldDB" id="A0A1N7M866"/>
<evidence type="ECO:0000256" key="2">
    <source>
        <dbReference type="ARBA" id="ARBA00022448"/>
    </source>
</evidence>
<keyword evidence="5 9" id="KW-0798">TonB box</keyword>
<evidence type="ECO:0000259" key="11">
    <source>
        <dbReference type="Pfam" id="PF00593"/>
    </source>
</evidence>
<evidence type="ECO:0000313" key="16">
    <source>
        <dbReference type="Proteomes" id="UP000238314"/>
    </source>
</evidence>
<protein>
    <submittedName>
        <fullName evidence="13">SusC/RagA family TonB-linked outer membrane protein</fullName>
    </submittedName>
    <submittedName>
        <fullName evidence="14">TonB-linked outer membrane protein, SusC/RagA family</fullName>
    </submittedName>
</protein>
<reference evidence="14" key="2">
    <citation type="submission" date="2017-01" db="EMBL/GenBank/DDBJ databases">
        <authorList>
            <person name="Mah S.A."/>
            <person name="Swanson W.J."/>
            <person name="Moy G.W."/>
            <person name="Vacquier V.D."/>
        </authorList>
    </citation>
    <scope>NUCLEOTIDE SEQUENCE [LARGE SCALE GENOMIC DNA]</scope>
    <source>
        <strain evidence="14">DSM 21068</strain>
    </source>
</reference>
<sequence>MKKLTASVLLVVLSSSVALINAQQGKNDTIAPKETQIGEVVITGALGIKKKQDAITSNQKVVGDKELNQAAAQSVTQALIGKVSGLQINTTSSGVNSSSKILLRGFRSISGDTNPLVVIDGAIATITVFNQLPPDIVESVNVIKGQQGAALYGSQGSNGVLVVTTKKGNRSERVSVNLSSSIEFTNAYKLPIRQKLYGAGYPGENTFSDEDYGQGTNYVPWENTAWGPSYSSSLGGQLVEMGLPQSNGQFIKGIYAPQKDNVADFFSTGLQFKNGVNVSAGGRDSYTFLSYDRLENEFIVPGDKLKRNTIFFKAGKKIGKFRMDGNVSVIDQSTNQSGANLYSQLLQTPSNFNLRDFKNSGFASNYSIFTYNPYTLKDYLRNDNRLTSATGIVSLGYEFNDHISLTYNGSLYMAGQDVETHTDGFNTNDIRINAPGTGIDGILLGSQGLRSLTSAYTKSTTRVRNYYGDLMLNFKYDLADDVSFSANIGNNMQENFATTASGGGTNLRIPGFYNIANIVNPTPGYQLDNTQTRSRQYAFFANVDLGYKDYLFVNLTGRVEQSSRLSTRPTGTTDVFSNKAFPYYSGGVSFIPTKAFEGLKNNDVLNYFKISGSYTVTGNAVIGAYANDEIGVFPTGYPLINSSFLLNKNPTNQFIKPEGNKTIEGNISLGFLKDRITIEGSAFRTDTDRLITGSTTSTTTGIVSLTDNIGDIRNSGFEVDLGLTPFKSANFEWNIKGTYSQYESMVKDLGPGINEVALTQDGYRIPAGVFAVKGERFPVIKGIKYQRDPNGNIIVDETGLPVTNSQYEILGKVTPDYILGFSTNIRYKGLTLGVTADYRTGNSFIADTKSLLGFSGALEKTVEFDRAQGYIIPGSVQNTGTAANPVYVANTTPVGDDRTYNGAANYFTSSYQTSVGEEFVVDGSALKIREVALTYQLPKSILSKTFVRTMSVGVYARNAFAWYAKSNRNFADPETSTGGVGGIAATSQYPTVRTFGFSLNASF</sequence>
<comment type="subcellular location">
    <subcellularLocation>
        <location evidence="1 8">Cell outer membrane</location>
        <topology evidence="1 8">Multi-pass membrane protein</topology>
    </subcellularLocation>
</comment>
<keyword evidence="16" id="KW-1185">Reference proteome</keyword>
<dbReference type="InterPro" id="IPR023996">
    <property type="entry name" value="TonB-dep_OMP_SusC/RagA"/>
</dbReference>
<gene>
    <name evidence="13" type="ORF">B0A70_01080</name>
    <name evidence="14" type="ORF">SAMN05421796_10451</name>
</gene>
<proteinExistence type="inferred from homology"/>
<dbReference type="SUPFAM" id="SSF56935">
    <property type="entry name" value="Porins"/>
    <property type="match status" value="1"/>
</dbReference>
<evidence type="ECO:0000256" key="4">
    <source>
        <dbReference type="ARBA" id="ARBA00022692"/>
    </source>
</evidence>
<evidence type="ECO:0000256" key="3">
    <source>
        <dbReference type="ARBA" id="ARBA00022452"/>
    </source>
</evidence>
<dbReference type="InterPro" id="IPR039426">
    <property type="entry name" value="TonB-dep_rcpt-like"/>
</dbReference>
<feature type="chain" id="PRO_5044563810" evidence="10">
    <location>
        <begin position="21"/>
        <end position="1003"/>
    </location>
</feature>
<comment type="similarity">
    <text evidence="8 9">Belongs to the TonB-dependent receptor family.</text>
</comment>
<evidence type="ECO:0000313" key="14">
    <source>
        <dbReference type="EMBL" id="SIS82213.1"/>
    </source>
</evidence>
<keyword evidence="3 8" id="KW-1134">Transmembrane beta strand</keyword>
<keyword evidence="10" id="KW-0732">Signal</keyword>
<dbReference type="OrthoDB" id="9768177at2"/>
<evidence type="ECO:0000313" key="15">
    <source>
        <dbReference type="Proteomes" id="UP000186246"/>
    </source>
</evidence>
<evidence type="ECO:0000256" key="7">
    <source>
        <dbReference type="ARBA" id="ARBA00023237"/>
    </source>
</evidence>
<reference evidence="15" key="3">
    <citation type="submission" date="2017-01" db="EMBL/GenBank/DDBJ databases">
        <authorList>
            <person name="Varghese N."/>
            <person name="Submissions S."/>
        </authorList>
    </citation>
    <scope>NUCLEOTIDE SEQUENCE [LARGE SCALE GENOMIC DNA]</scope>
    <source>
        <strain evidence="15">DSM 21068</strain>
    </source>
</reference>
<feature type="signal peptide" evidence="10">
    <location>
        <begin position="1"/>
        <end position="20"/>
    </location>
</feature>